<dbReference type="EMBL" id="JBBPBM010000007">
    <property type="protein sequence ID" value="KAK8575200.1"/>
    <property type="molecule type" value="Genomic_DNA"/>
</dbReference>
<gene>
    <name evidence="1" type="ORF">V6N12_062876</name>
</gene>
<dbReference type="Proteomes" id="UP001472677">
    <property type="component" value="Unassembled WGS sequence"/>
</dbReference>
<evidence type="ECO:0000313" key="1">
    <source>
        <dbReference type="EMBL" id="KAK8575200.1"/>
    </source>
</evidence>
<protein>
    <submittedName>
        <fullName evidence="1">Uncharacterized protein</fullName>
    </submittedName>
</protein>
<keyword evidence="2" id="KW-1185">Reference proteome</keyword>
<comment type="caution">
    <text evidence="1">The sequence shown here is derived from an EMBL/GenBank/DDBJ whole genome shotgun (WGS) entry which is preliminary data.</text>
</comment>
<evidence type="ECO:0000313" key="2">
    <source>
        <dbReference type="Proteomes" id="UP001472677"/>
    </source>
</evidence>
<accession>A0ABR2FA35</accession>
<name>A0ABR2FA35_9ROSI</name>
<reference evidence="1 2" key="1">
    <citation type="journal article" date="2024" name="G3 (Bethesda)">
        <title>Genome assembly of Hibiscus sabdariffa L. provides insights into metabolisms of medicinal natural products.</title>
        <authorList>
            <person name="Kim T."/>
        </authorList>
    </citation>
    <scope>NUCLEOTIDE SEQUENCE [LARGE SCALE GENOMIC DNA]</scope>
    <source>
        <strain evidence="1">TK-2024</strain>
        <tissue evidence="1">Old leaves</tissue>
    </source>
</reference>
<sequence>MRIWILACDFGNELQLKRILGEFRMNVLLNGQLVSLIIHLQFKPKPTKFCIFLIRALERLNGVRLYGWRISVSLAKHKVGATKSNDKVTDTAPLVAPNEVFVVNVVNDSAEDTVGPCFEANKRVLNNNKAMEDVSAIDLIKESGPFVDVGLSTKEVGEVMSKKQVSWLSWSNRTRPLGNLMAEKRKRDVTLRKMKAKIQEDLDAKLKPARSRILT</sequence>
<proteinExistence type="predicted"/>
<organism evidence="1 2">
    <name type="scientific">Hibiscus sabdariffa</name>
    <name type="common">roselle</name>
    <dbReference type="NCBI Taxonomy" id="183260"/>
    <lineage>
        <taxon>Eukaryota</taxon>
        <taxon>Viridiplantae</taxon>
        <taxon>Streptophyta</taxon>
        <taxon>Embryophyta</taxon>
        <taxon>Tracheophyta</taxon>
        <taxon>Spermatophyta</taxon>
        <taxon>Magnoliopsida</taxon>
        <taxon>eudicotyledons</taxon>
        <taxon>Gunneridae</taxon>
        <taxon>Pentapetalae</taxon>
        <taxon>rosids</taxon>
        <taxon>malvids</taxon>
        <taxon>Malvales</taxon>
        <taxon>Malvaceae</taxon>
        <taxon>Malvoideae</taxon>
        <taxon>Hibiscus</taxon>
    </lineage>
</organism>